<dbReference type="EMBL" id="ASPP01012215">
    <property type="protein sequence ID" value="ETO20824.1"/>
    <property type="molecule type" value="Genomic_DNA"/>
</dbReference>
<dbReference type="Proteomes" id="UP000023152">
    <property type="component" value="Unassembled WGS sequence"/>
</dbReference>
<feature type="transmembrane region" description="Helical" evidence="1">
    <location>
        <begin position="135"/>
        <end position="156"/>
    </location>
</feature>
<comment type="caution">
    <text evidence="2">The sequence shown here is derived from an EMBL/GenBank/DDBJ whole genome shotgun (WGS) entry which is preliminary data.</text>
</comment>
<evidence type="ECO:0000313" key="3">
    <source>
        <dbReference type="Proteomes" id="UP000023152"/>
    </source>
</evidence>
<protein>
    <submittedName>
        <fullName evidence="2">Uncharacterized protein</fullName>
    </submittedName>
</protein>
<keyword evidence="1" id="KW-1133">Transmembrane helix</keyword>
<keyword evidence="1" id="KW-0472">Membrane</keyword>
<gene>
    <name evidence="2" type="ORF">RFI_16384</name>
</gene>
<evidence type="ECO:0000313" key="2">
    <source>
        <dbReference type="EMBL" id="ETO20824.1"/>
    </source>
</evidence>
<name>X6N4Z6_RETFI</name>
<dbReference type="AlphaFoldDB" id="X6N4Z6"/>
<feature type="transmembrane region" description="Helical" evidence="1">
    <location>
        <begin position="70"/>
        <end position="87"/>
    </location>
</feature>
<sequence length="300" mass="34842">MIPAAMISLWSVTGVFQYLPRHMDVKWGMNVIRVECFARLIISIVAMYYDDFWNESSSSSGRTTNSEQQRTVVLLIMLLFGIYPYAMEWLFQTPLAMFCKGNFFILHEIDGTTSLPNELRLIPYFLVCTYTRIHIYVYVCNIVLICMLYASCMCDVDRLYKDLPRLKWKNGLIYMSIRQFLHLQMTYGKSVGEEVLLKMKERILSCLENFVGFGSSPPRLYRETGKDVFICVVAFQDVDTFKNCVTLLSQIRVVATKPKLVSPDDLLSKEDLEAMSDKEDFNLQIEDQKQGTFSYFQQTD</sequence>
<reference evidence="2 3" key="1">
    <citation type="journal article" date="2013" name="Curr. Biol.">
        <title>The Genome of the Foraminiferan Reticulomyxa filosa.</title>
        <authorList>
            <person name="Glockner G."/>
            <person name="Hulsmann N."/>
            <person name="Schleicher M."/>
            <person name="Noegel A.A."/>
            <person name="Eichinger L."/>
            <person name="Gallinger C."/>
            <person name="Pawlowski J."/>
            <person name="Sierra R."/>
            <person name="Euteneuer U."/>
            <person name="Pillet L."/>
            <person name="Moustafa A."/>
            <person name="Platzer M."/>
            <person name="Groth M."/>
            <person name="Szafranski K."/>
            <person name="Schliwa M."/>
        </authorList>
    </citation>
    <scope>NUCLEOTIDE SEQUENCE [LARGE SCALE GENOMIC DNA]</scope>
</reference>
<keyword evidence="3" id="KW-1185">Reference proteome</keyword>
<organism evidence="2 3">
    <name type="scientific">Reticulomyxa filosa</name>
    <dbReference type="NCBI Taxonomy" id="46433"/>
    <lineage>
        <taxon>Eukaryota</taxon>
        <taxon>Sar</taxon>
        <taxon>Rhizaria</taxon>
        <taxon>Retaria</taxon>
        <taxon>Foraminifera</taxon>
        <taxon>Monothalamids</taxon>
        <taxon>Reticulomyxidae</taxon>
        <taxon>Reticulomyxa</taxon>
    </lineage>
</organism>
<evidence type="ECO:0000256" key="1">
    <source>
        <dbReference type="SAM" id="Phobius"/>
    </source>
</evidence>
<proteinExistence type="predicted"/>
<keyword evidence="1" id="KW-0812">Transmembrane</keyword>
<accession>X6N4Z6</accession>